<evidence type="ECO:0000256" key="3">
    <source>
        <dbReference type="ARBA" id="ARBA00022989"/>
    </source>
</evidence>
<comment type="subcellular location">
    <subcellularLocation>
        <location evidence="1">Membrane</location>
        <topology evidence="1">Multi-pass membrane protein</topology>
    </subcellularLocation>
</comment>
<organism evidence="6 7">
    <name type="scientific">Solea senegalensis</name>
    <name type="common">Senegalese sole</name>
    <dbReference type="NCBI Taxonomy" id="28829"/>
    <lineage>
        <taxon>Eukaryota</taxon>
        <taxon>Metazoa</taxon>
        <taxon>Chordata</taxon>
        <taxon>Craniata</taxon>
        <taxon>Vertebrata</taxon>
        <taxon>Euteleostomi</taxon>
        <taxon>Actinopterygii</taxon>
        <taxon>Neopterygii</taxon>
        <taxon>Teleostei</taxon>
        <taxon>Neoteleostei</taxon>
        <taxon>Acanthomorphata</taxon>
        <taxon>Carangaria</taxon>
        <taxon>Pleuronectiformes</taxon>
        <taxon>Pleuronectoidei</taxon>
        <taxon>Soleidae</taxon>
        <taxon>Solea</taxon>
    </lineage>
</organism>
<dbReference type="AlphaFoldDB" id="A0AAV6QX18"/>
<sequence length="412" mass="46048">MGKVHICLKRSFIGVINVIAILNAIMFGDLIANGHLPDGEEIQNKPQLLVFTITPLVLVILGVFGVYKKKKWALIVFQCCGLARGYMDWGHDIPDTCECIGSATSNPCVELYTSDDSVRMVYEKPCLPYLMENYEWFITVVGGIAMAFSLLWMLSVVLSIVILCILNQEHKMAKVHICLKRSFIAVASVIMIVNVLLLVCVLIVHGLFVNSPELASQLKDIHYVYVFLIIPLVLVVFGLVGVCKKKKWAVIVFTAGMILMSLILFLVSIVALGSKSEIANEFRKDYQDLGPLSETSKEFQEEFSEQQAQFQCCGLANGYMDWGDEIPLSCECTGHPVTNPCVELQTPDNKVFMVYEKPCLPYLLEEDMQYANVALGVTIVLSMLWMLSVVVSIVVLCKFFEKEHSPGVVYRS</sequence>
<evidence type="ECO:0000256" key="1">
    <source>
        <dbReference type="ARBA" id="ARBA00004141"/>
    </source>
</evidence>
<feature type="transmembrane region" description="Helical" evidence="5">
    <location>
        <begin position="221"/>
        <end position="242"/>
    </location>
</feature>
<evidence type="ECO:0000313" key="7">
    <source>
        <dbReference type="Proteomes" id="UP000693946"/>
    </source>
</evidence>
<feature type="transmembrane region" description="Helical" evidence="5">
    <location>
        <begin position="183"/>
        <end position="209"/>
    </location>
</feature>
<comment type="caution">
    <text evidence="6">The sequence shown here is derived from an EMBL/GenBank/DDBJ whole genome shotgun (WGS) entry which is preliminary data.</text>
</comment>
<evidence type="ECO:0000256" key="4">
    <source>
        <dbReference type="ARBA" id="ARBA00023136"/>
    </source>
</evidence>
<dbReference type="InterPro" id="IPR018499">
    <property type="entry name" value="Tetraspanin/Peripherin"/>
</dbReference>
<protein>
    <submittedName>
        <fullName evidence="6">Tetraspanin-8-like</fullName>
    </submittedName>
</protein>
<gene>
    <name evidence="6" type="ORF">JOB18_027599</name>
</gene>
<keyword evidence="7" id="KW-1185">Reference proteome</keyword>
<keyword evidence="4 5" id="KW-0472">Membrane</keyword>
<dbReference type="Proteomes" id="UP000693946">
    <property type="component" value="Linkage Group LG3"/>
</dbReference>
<dbReference type="Pfam" id="PF00335">
    <property type="entry name" value="Tetraspanin"/>
    <property type="match status" value="1"/>
</dbReference>
<evidence type="ECO:0000256" key="2">
    <source>
        <dbReference type="ARBA" id="ARBA00022692"/>
    </source>
</evidence>
<feature type="transmembrane region" description="Helical" evidence="5">
    <location>
        <begin position="48"/>
        <end position="67"/>
    </location>
</feature>
<feature type="transmembrane region" description="Helical" evidence="5">
    <location>
        <begin position="136"/>
        <end position="163"/>
    </location>
</feature>
<evidence type="ECO:0000256" key="5">
    <source>
        <dbReference type="SAM" id="Phobius"/>
    </source>
</evidence>
<keyword evidence="2 5" id="KW-0812">Transmembrane</keyword>
<dbReference type="EMBL" id="JAGKHQ010000015">
    <property type="protein sequence ID" value="KAG7496914.1"/>
    <property type="molecule type" value="Genomic_DNA"/>
</dbReference>
<feature type="transmembrane region" description="Helical" evidence="5">
    <location>
        <begin position="12"/>
        <end position="36"/>
    </location>
</feature>
<feature type="transmembrane region" description="Helical" evidence="5">
    <location>
        <begin position="249"/>
        <end position="272"/>
    </location>
</feature>
<keyword evidence="3 5" id="KW-1133">Transmembrane helix</keyword>
<name>A0AAV6QX18_SOLSE</name>
<proteinExistence type="predicted"/>
<reference evidence="6 7" key="1">
    <citation type="journal article" date="2021" name="Sci. Rep.">
        <title>Chromosome anchoring in Senegalese sole (Solea senegalensis) reveals sex-associated markers and genome rearrangements in flatfish.</title>
        <authorList>
            <person name="Guerrero-Cozar I."/>
            <person name="Gomez-Garrido J."/>
            <person name="Berbel C."/>
            <person name="Martinez-Blanch J.F."/>
            <person name="Alioto T."/>
            <person name="Claros M.G."/>
            <person name="Gagnaire P.A."/>
            <person name="Manchado M."/>
        </authorList>
    </citation>
    <scope>NUCLEOTIDE SEQUENCE [LARGE SCALE GENOMIC DNA]</scope>
    <source>
        <strain evidence="6">Sse05_10M</strain>
    </source>
</reference>
<evidence type="ECO:0000313" key="6">
    <source>
        <dbReference type="EMBL" id="KAG7496914.1"/>
    </source>
</evidence>
<feature type="transmembrane region" description="Helical" evidence="5">
    <location>
        <begin position="370"/>
        <end position="396"/>
    </location>
</feature>
<dbReference type="GO" id="GO:0016020">
    <property type="term" value="C:membrane"/>
    <property type="evidence" value="ECO:0007669"/>
    <property type="project" value="UniProtKB-SubCell"/>
</dbReference>
<accession>A0AAV6QX18</accession>